<reference evidence="3 4" key="1">
    <citation type="journal article" date="2016" name="PLoS ONE">
        <title>Plasmid Characterization and Chromosome Analysis of Two netF+ Clostridium perfringens Isolates Associated with Foal and Canine Necrotizing Enteritis.</title>
        <authorList>
            <person name="Mehdizadeh Gohari I."/>
            <person name="Kropinski A.M."/>
            <person name="Weese S.J."/>
            <person name="Parreira V.R."/>
            <person name="Whitehead A.E."/>
            <person name="Boerlin P."/>
            <person name="Prescott J.F."/>
        </authorList>
    </citation>
    <scope>NUCLEOTIDE SEQUENCE [LARGE SCALE GENOMIC DNA]</scope>
    <source>
        <strain evidence="3 4">JP838</strain>
    </source>
</reference>
<protein>
    <recommendedName>
        <fullName evidence="5">LPXTG cell wall anchor domain-containing protein</fullName>
    </recommendedName>
</protein>
<dbReference type="OrthoDB" id="1938442at2"/>
<evidence type="ECO:0000313" key="4">
    <source>
        <dbReference type="Proteomes" id="UP000070260"/>
    </source>
</evidence>
<feature type="signal peptide" evidence="2">
    <location>
        <begin position="1"/>
        <end position="24"/>
    </location>
</feature>
<name>A0A127EFK3_CLOPF</name>
<gene>
    <name evidence="3" type="ORF">JFP838_02745</name>
</gene>
<feature type="chain" id="PRO_5007447160" description="LPXTG cell wall anchor domain-containing protein" evidence="2">
    <location>
        <begin position="25"/>
        <end position="243"/>
    </location>
</feature>
<evidence type="ECO:0000256" key="1">
    <source>
        <dbReference type="SAM" id="Phobius"/>
    </source>
</evidence>
<accession>A0A127EFK3</accession>
<keyword evidence="2" id="KW-0732">Signal</keyword>
<keyword evidence="1" id="KW-1133">Transmembrane helix</keyword>
<dbReference type="AlphaFoldDB" id="A0A127EFK3"/>
<evidence type="ECO:0000313" key="3">
    <source>
        <dbReference type="EMBL" id="AMN34714.1"/>
    </source>
</evidence>
<dbReference type="RefSeq" id="WP_061426409.1">
    <property type="nucleotide sequence ID" value="NZ_CATNZO010000001.1"/>
</dbReference>
<feature type="transmembrane region" description="Helical" evidence="1">
    <location>
        <begin position="210"/>
        <end position="231"/>
    </location>
</feature>
<sequence>MKNLIKSFLFTMTFLLIVCKPGVASTFATPNIELQGNANGIVFIQGDEPFLWSDNMLPGDKFERSILLNNKYDNSYKIFMRAERVSKKEDYDLLEKTKLKVLYDGDYIYDGAISGQNGLENNIYLGVVEPGECRKLEAFAEFPGSELGNEYKNKKCQVDWIFTAVRVGETDNENISGGKEINEGNIDSNKNNIKDIIKKIIVPKTGDSSLILYFIIFSLCSIVLLVLNNNFIKNKIKIFKKEE</sequence>
<keyword evidence="1" id="KW-0472">Membrane</keyword>
<dbReference type="PATRIC" id="fig|1502.177.peg.532"/>
<evidence type="ECO:0000256" key="2">
    <source>
        <dbReference type="SAM" id="SignalP"/>
    </source>
</evidence>
<keyword evidence="1" id="KW-0812">Transmembrane</keyword>
<dbReference type="Proteomes" id="UP000070260">
    <property type="component" value="Chromosome"/>
</dbReference>
<evidence type="ECO:0008006" key="5">
    <source>
        <dbReference type="Google" id="ProtNLM"/>
    </source>
</evidence>
<proteinExistence type="predicted"/>
<organism evidence="3 4">
    <name type="scientific">Clostridium perfringens</name>
    <dbReference type="NCBI Taxonomy" id="1502"/>
    <lineage>
        <taxon>Bacteria</taxon>
        <taxon>Bacillati</taxon>
        <taxon>Bacillota</taxon>
        <taxon>Clostridia</taxon>
        <taxon>Eubacteriales</taxon>
        <taxon>Clostridiaceae</taxon>
        <taxon>Clostridium</taxon>
    </lineage>
</organism>
<dbReference type="EMBL" id="CP010994">
    <property type="protein sequence ID" value="AMN34714.1"/>
    <property type="molecule type" value="Genomic_DNA"/>
</dbReference>